<organism evidence="2 3">
    <name type="scientific">Apiospora saccharicola</name>
    <dbReference type="NCBI Taxonomy" id="335842"/>
    <lineage>
        <taxon>Eukaryota</taxon>
        <taxon>Fungi</taxon>
        <taxon>Dikarya</taxon>
        <taxon>Ascomycota</taxon>
        <taxon>Pezizomycotina</taxon>
        <taxon>Sordariomycetes</taxon>
        <taxon>Xylariomycetidae</taxon>
        <taxon>Amphisphaeriales</taxon>
        <taxon>Apiosporaceae</taxon>
        <taxon>Apiospora</taxon>
    </lineage>
</organism>
<keyword evidence="3" id="KW-1185">Reference proteome</keyword>
<dbReference type="Gene3D" id="3.90.1200.10">
    <property type="match status" value="1"/>
</dbReference>
<comment type="caution">
    <text evidence="2">The sequence shown here is derived from an EMBL/GenBank/DDBJ whole genome shotgun (WGS) entry which is preliminary data.</text>
</comment>
<feature type="domain" description="Aminoglycoside phosphotransferase" evidence="1">
    <location>
        <begin position="61"/>
        <end position="284"/>
    </location>
</feature>
<evidence type="ECO:0000313" key="3">
    <source>
        <dbReference type="Proteomes" id="UP001446871"/>
    </source>
</evidence>
<dbReference type="PANTHER" id="PTHR21310">
    <property type="entry name" value="AMINOGLYCOSIDE PHOSPHOTRANSFERASE-RELATED-RELATED"/>
    <property type="match status" value="1"/>
</dbReference>
<evidence type="ECO:0000313" key="2">
    <source>
        <dbReference type="EMBL" id="KAK8046409.1"/>
    </source>
</evidence>
<protein>
    <submittedName>
        <fullName evidence="2">APH-domain-containing protein</fullName>
    </submittedName>
</protein>
<dbReference type="InterPro" id="IPR002575">
    <property type="entry name" value="Aminoglycoside_PTrfase"/>
</dbReference>
<sequence>MSGAEERLPEESIAELSQTLGLPVPTSIKPLQVTAEYHSIYLLRYEGFEHQIPDARADSDDGSVTLVLRVSGRHLPRVKTVNEVGVMTWVRQNTTIPVPGIVRFSASTDNPIGHEFTLLERAPGTSIDIIYHTLSDDDKKNVVEQLMGFLVQLNSKPWPGLVGGLVLEENGAVTPGAPLEETFWQVPDIEKNWSGEEESPESLNPLGHGPFDSYTSLERFKDMVPRIQRLISAITSEPYKPKLDSVKYVLAHKDLHFANIMCDPTSPGIPITAVLDWEFSGIVPATRWNPTRAFLWNGRREDPQSKEEQSRMEKLFEAVCIEKGGTLGLGLLEDVKPNGLQESMQTAIDHIRAIVEVCPRGQAQDKVDA</sequence>
<gene>
    <name evidence="2" type="ORF">PG996_014473</name>
</gene>
<dbReference type="InterPro" id="IPR011009">
    <property type="entry name" value="Kinase-like_dom_sf"/>
</dbReference>
<dbReference type="Proteomes" id="UP001446871">
    <property type="component" value="Unassembled WGS sequence"/>
</dbReference>
<evidence type="ECO:0000259" key="1">
    <source>
        <dbReference type="Pfam" id="PF01636"/>
    </source>
</evidence>
<proteinExistence type="predicted"/>
<dbReference type="Pfam" id="PF01636">
    <property type="entry name" value="APH"/>
    <property type="match status" value="1"/>
</dbReference>
<dbReference type="PANTHER" id="PTHR21310:SF13">
    <property type="entry name" value="AMINOGLYCOSIDE PHOSPHOTRANSFERASE DOMAIN-CONTAINING PROTEIN"/>
    <property type="match status" value="1"/>
</dbReference>
<dbReference type="EMBL" id="JAQQWM010000009">
    <property type="protein sequence ID" value="KAK8046409.1"/>
    <property type="molecule type" value="Genomic_DNA"/>
</dbReference>
<reference evidence="2 3" key="1">
    <citation type="submission" date="2023-01" db="EMBL/GenBank/DDBJ databases">
        <title>Analysis of 21 Apiospora genomes using comparative genomics revels a genus with tremendous synthesis potential of carbohydrate active enzymes and secondary metabolites.</title>
        <authorList>
            <person name="Sorensen T."/>
        </authorList>
    </citation>
    <scope>NUCLEOTIDE SEQUENCE [LARGE SCALE GENOMIC DNA]</scope>
    <source>
        <strain evidence="2 3">CBS 83171</strain>
    </source>
</reference>
<name>A0ABR1TIE5_9PEZI</name>
<accession>A0ABR1TIE5</accession>
<dbReference type="InterPro" id="IPR051678">
    <property type="entry name" value="AGP_Transferase"/>
</dbReference>
<dbReference type="SUPFAM" id="SSF56112">
    <property type="entry name" value="Protein kinase-like (PK-like)"/>
    <property type="match status" value="1"/>
</dbReference>